<evidence type="ECO:0000313" key="2">
    <source>
        <dbReference type="Proteomes" id="UP000552038"/>
    </source>
</evidence>
<evidence type="ECO:0000313" key="1">
    <source>
        <dbReference type="EMBL" id="NOJ72208.1"/>
    </source>
</evidence>
<comment type="caution">
    <text evidence="1">The sequence shown here is derived from an EMBL/GenBank/DDBJ whole genome shotgun (WGS) entry which is preliminary data.</text>
</comment>
<organism evidence="1 2">
    <name type="scientific">Paenibacillus alvei</name>
    <name type="common">Bacillus alvei</name>
    <dbReference type="NCBI Taxonomy" id="44250"/>
    <lineage>
        <taxon>Bacteria</taxon>
        <taxon>Bacillati</taxon>
        <taxon>Bacillota</taxon>
        <taxon>Bacilli</taxon>
        <taxon>Bacillales</taxon>
        <taxon>Paenibacillaceae</taxon>
        <taxon>Paenibacillus</taxon>
    </lineage>
</organism>
<dbReference type="Proteomes" id="UP000552038">
    <property type="component" value="Unassembled WGS sequence"/>
</dbReference>
<proteinExistence type="predicted"/>
<reference evidence="1 2" key="1">
    <citation type="submission" date="2020-05" db="EMBL/GenBank/DDBJ databases">
        <title>Whole genome sequencing and identification of novel metabolites from Paenibacillus alvei strain JR949.</title>
        <authorList>
            <person name="Rajendhran J."/>
            <person name="Sree Pranav P."/>
            <person name="Mahalakshmi B."/>
            <person name="Karthikeyan R."/>
        </authorList>
    </citation>
    <scope>NUCLEOTIDE SEQUENCE [LARGE SCALE GENOMIC DNA]</scope>
    <source>
        <strain evidence="1 2">JR949</strain>
    </source>
</reference>
<protein>
    <submittedName>
        <fullName evidence="1">Uncharacterized protein</fullName>
    </submittedName>
</protein>
<dbReference type="EMBL" id="JABFOR010000022">
    <property type="protein sequence ID" value="NOJ72208.1"/>
    <property type="molecule type" value="Genomic_DNA"/>
</dbReference>
<name>A0AAP7A3G2_PAEAL</name>
<dbReference type="AlphaFoldDB" id="A0AAP7A3G2"/>
<gene>
    <name evidence="1" type="ORF">HMI46_16780</name>
</gene>
<accession>A0AAP7A3G2</accession>
<sequence>MNELSNASNKKLEMLKQHLQPNQSEIQDLQIKPESPQILQYFNQKLPLNHPLIKSLEEMI</sequence>